<dbReference type="KEGG" id="nth:Nther_2354"/>
<feature type="region of interest" description="Disordered" evidence="1">
    <location>
        <begin position="1"/>
        <end position="38"/>
    </location>
</feature>
<dbReference type="RefSeq" id="WP_012448769.1">
    <property type="nucleotide sequence ID" value="NC_010718.1"/>
</dbReference>
<reference evidence="4 5" key="1">
    <citation type="submission" date="2008-04" db="EMBL/GenBank/DDBJ databases">
        <title>Complete sequence of chromosome of Natranaerobius thermophilus JW/NM-WN-LF.</title>
        <authorList>
            <consortium name="US DOE Joint Genome Institute"/>
            <person name="Copeland A."/>
            <person name="Lucas S."/>
            <person name="Lapidus A."/>
            <person name="Glavina del Rio T."/>
            <person name="Dalin E."/>
            <person name="Tice H."/>
            <person name="Bruce D."/>
            <person name="Goodwin L."/>
            <person name="Pitluck S."/>
            <person name="Chertkov O."/>
            <person name="Brettin T."/>
            <person name="Detter J.C."/>
            <person name="Han C."/>
            <person name="Kuske C.R."/>
            <person name="Schmutz J."/>
            <person name="Larimer F."/>
            <person name="Land M."/>
            <person name="Hauser L."/>
            <person name="Kyrpides N."/>
            <person name="Lykidis A."/>
            <person name="Mesbah N.M."/>
            <person name="Wiegel J."/>
        </authorList>
    </citation>
    <scope>NUCLEOTIDE SEQUENCE [LARGE SCALE GENOMIC DNA]</scope>
    <source>
        <strain evidence="5">ATCC BAA-1301 / DSM 18059 / JW/NM-WN-LF</strain>
    </source>
</reference>
<dbReference type="Pfam" id="PF17989">
    <property type="entry name" value="ALP_N"/>
    <property type="match status" value="1"/>
</dbReference>
<reference evidence="4 5" key="2">
    <citation type="journal article" date="2011" name="J. Bacteriol.">
        <title>Complete genome sequence of the anaerobic, halophilic alkalithermophile Natranaerobius thermophilus JW/NM-WN-LF.</title>
        <authorList>
            <person name="Zhao B."/>
            <person name="Mesbah N.M."/>
            <person name="Dalin E."/>
            <person name="Goodwin L."/>
            <person name="Nolan M."/>
            <person name="Pitluck S."/>
            <person name="Chertkov O."/>
            <person name="Brettin T.S."/>
            <person name="Han J."/>
            <person name="Larimer F.W."/>
            <person name="Land M.L."/>
            <person name="Hauser L."/>
            <person name="Kyrpides N."/>
            <person name="Wiegel J."/>
        </authorList>
    </citation>
    <scope>NUCLEOTIDE SEQUENCE [LARGE SCALE GENOMIC DNA]</scope>
    <source>
        <strain evidence="5">ATCC BAA-1301 / DSM 18059 / JW/NM-WN-LF</strain>
    </source>
</reference>
<dbReference type="InParanoid" id="B2A0N9"/>
<organism evidence="4 5">
    <name type="scientific">Natranaerobius thermophilus (strain ATCC BAA-1301 / DSM 18059 / JW/NM-WN-LF)</name>
    <dbReference type="NCBI Taxonomy" id="457570"/>
    <lineage>
        <taxon>Bacteria</taxon>
        <taxon>Bacillati</taxon>
        <taxon>Bacillota</taxon>
        <taxon>Clostridia</taxon>
        <taxon>Natranaerobiales</taxon>
        <taxon>Natranaerobiaceae</taxon>
        <taxon>Natranaerobius</taxon>
    </lineage>
</organism>
<proteinExistence type="predicted"/>
<evidence type="ECO:0000313" key="4">
    <source>
        <dbReference type="EMBL" id="ACB85919.1"/>
    </source>
</evidence>
<gene>
    <name evidence="4" type="ordered locus">Nther_2354</name>
</gene>
<dbReference type="CDD" id="cd24025">
    <property type="entry name" value="ASKHA_NBD_ParM_pCBH-like"/>
    <property type="match status" value="1"/>
</dbReference>
<dbReference type="Proteomes" id="UP000001683">
    <property type="component" value="Chromosome"/>
</dbReference>
<dbReference type="InterPro" id="IPR049067">
    <property type="entry name" value="MreB-like_C"/>
</dbReference>
<dbReference type="InterPro" id="IPR040607">
    <property type="entry name" value="ALP_N"/>
</dbReference>
<evidence type="ECO:0008006" key="6">
    <source>
        <dbReference type="Google" id="ProtNLM"/>
    </source>
</evidence>
<evidence type="ECO:0000313" key="5">
    <source>
        <dbReference type="Proteomes" id="UP000001683"/>
    </source>
</evidence>
<dbReference type="Gene3D" id="3.30.420.40">
    <property type="match status" value="2"/>
</dbReference>
<dbReference type="STRING" id="457570.Nther_2354"/>
<accession>B2A0N9</accession>
<dbReference type="OrthoDB" id="5412507at2"/>
<dbReference type="InterPro" id="IPR043129">
    <property type="entry name" value="ATPase_NBD"/>
</dbReference>
<dbReference type="EMBL" id="CP001034">
    <property type="protein sequence ID" value="ACB85919.1"/>
    <property type="molecule type" value="Genomic_DNA"/>
</dbReference>
<dbReference type="AlphaFoldDB" id="B2A0N9"/>
<protein>
    <recommendedName>
        <fullName evidence="6">Actin-like protein N-terminal domain-containing protein</fullName>
    </recommendedName>
</protein>
<sequence length="376" mass="42353">MVWGSIPDKDRKRRRFSDGISEEDEVISEEEEHHLGGDDAFDRSVKNVGIDLGYGYVKFIDGKEPKMFPSVVGYGNSQKYKSALQLDLNPLDDLQIKIGDEHFFIGDLAIRQSEVASRSLGKDRSQDKNARVLMLTALSLLSSWDKQGFNLVTGLPTNFYAAFAEEWESTLNGEFKTKMKIGGKTQERSFQIEEVTTLPQPFGTLYDQVLNSVGKVVDRDLTDSKIGIVDIGFKTTDLAVSDGMEFINPLSFSTTTGLSNVNRLVNEKLRHEFKIDREEHQLDDCINSQKIMVAGKSEDISSWVREALQTVSDKISVEIESKWDYRDFDTLLLTGGGGEMLYPYLKDKFPNLVLVEDPQTANVRGYQKLANNLFNA</sequence>
<dbReference type="eggNOG" id="COG4972">
    <property type="taxonomic scope" value="Bacteria"/>
</dbReference>
<name>B2A0N9_NATTJ</name>
<feature type="compositionally biased region" description="Acidic residues" evidence="1">
    <location>
        <begin position="20"/>
        <end position="30"/>
    </location>
</feature>
<keyword evidence="5" id="KW-1185">Reference proteome</keyword>
<dbReference type="Pfam" id="PF21522">
    <property type="entry name" value="MreB-like_C"/>
    <property type="match status" value="1"/>
</dbReference>
<dbReference type="HOGENOM" id="CLU_066405_0_0_9"/>
<dbReference type="SUPFAM" id="SSF53067">
    <property type="entry name" value="Actin-like ATPase domain"/>
    <property type="match status" value="2"/>
</dbReference>
<evidence type="ECO:0000259" key="2">
    <source>
        <dbReference type="Pfam" id="PF17989"/>
    </source>
</evidence>
<evidence type="ECO:0000256" key="1">
    <source>
        <dbReference type="SAM" id="MobiDB-lite"/>
    </source>
</evidence>
<evidence type="ECO:0000259" key="3">
    <source>
        <dbReference type="Pfam" id="PF21522"/>
    </source>
</evidence>
<feature type="domain" description="Actin homologue MreB-like C-terminal" evidence="3">
    <location>
        <begin position="228"/>
        <end position="346"/>
    </location>
</feature>
<feature type="domain" description="Actin-like protein N-terminal" evidence="2">
    <location>
        <begin position="49"/>
        <end position="203"/>
    </location>
</feature>